<dbReference type="Pfam" id="PF25298">
    <property type="entry name" value="Baculo_FP_2nd"/>
    <property type="match status" value="1"/>
</dbReference>
<accession>A0ABD0TER8</accession>
<evidence type="ECO:0000259" key="2">
    <source>
        <dbReference type="Pfam" id="PF03258"/>
    </source>
</evidence>
<reference evidence="4 5" key="1">
    <citation type="submission" date="2024-06" db="EMBL/GenBank/DDBJ databases">
        <title>A chromosome-level genome assembly of beet webworm, Loxostege sticticalis.</title>
        <authorList>
            <person name="Zhang Y."/>
        </authorList>
    </citation>
    <scope>NUCLEOTIDE SEQUENCE [LARGE SCALE GENOMIC DNA]</scope>
    <source>
        <strain evidence="4">AQ028</strain>
        <tissue evidence="4">Male pupae</tissue>
    </source>
</reference>
<evidence type="ECO:0000313" key="5">
    <source>
        <dbReference type="Proteomes" id="UP001549921"/>
    </source>
</evidence>
<name>A0ABD0TER8_LOXSC</name>
<dbReference type="Proteomes" id="UP001549921">
    <property type="component" value="Unassembled WGS sequence"/>
</dbReference>
<dbReference type="AlphaFoldDB" id="A0ABD0TER8"/>
<proteinExistence type="predicted"/>
<dbReference type="InterPro" id="IPR011011">
    <property type="entry name" value="Znf_FYVE_PHD"/>
</dbReference>
<dbReference type="Gene3D" id="3.30.40.10">
    <property type="entry name" value="Zinc/RING finger domain, C3HC4 (zinc finger)"/>
    <property type="match status" value="1"/>
</dbReference>
<organism evidence="4 5">
    <name type="scientific">Loxostege sticticalis</name>
    <name type="common">Beet webworm moth</name>
    <dbReference type="NCBI Taxonomy" id="481309"/>
    <lineage>
        <taxon>Eukaryota</taxon>
        <taxon>Metazoa</taxon>
        <taxon>Ecdysozoa</taxon>
        <taxon>Arthropoda</taxon>
        <taxon>Hexapoda</taxon>
        <taxon>Insecta</taxon>
        <taxon>Pterygota</taxon>
        <taxon>Neoptera</taxon>
        <taxon>Endopterygota</taxon>
        <taxon>Lepidoptera</taxon>
        <taxon>Glossata</taxon>
        <taxon>Ditrysia</taxon>
        <taxon>Pyraloidea</taxon>
        <taxon>Crambidae</taxon>
        <taxon>Pyraustinae</taxon>
        <taxon>Loxostege</taxon>
    </lineage>
</organism>
<dbReference type="InterPro" id="IPR004941">
    <property type="entry name" value="FP_N"/>
</dbReference>
<dbReference type="CDD" id="cd15489">
    <property type="entry name" value="PHD_SF"/>
    <property type="match status" value="1"/>
</dbReference>
<evidence type="ECO:0000259" key="3">
    <source>
        <dbReference type="Pfam" id="PF25298"/>
    </source>
</evidence>
<feature type="coiled-coil region" evidence="1">
    <location>
        <begin position="106"/>
        <end position="168"/>
    </location>
</feature>
<dbReference type="EMBL" id="JBEDNZ010000006">
    <property type="protein sequence ID" value="KAL0841569.1"/>
    <property type="molecule type" value="Genomic_DNA"/>
</dbReference>
<feature type="domain" description="FP protein C-terminal" evidence="3">
    <location>
        <begin position="275"/>
        <end position="324"/>
    </location>
</feature>
<sequence>MVLKKCVKCNKNITKTKPGLTCSRCNKIVHSDTNCVKLSNKQLNTLRNSPGIEWSCEDCQKNISRRSSFIIPDDDDVDNDSDDGSVNTVQALDTKKLVKEISRELKKTFREEIANLESSLEFLSDQITTMEQSLRNQENTIKKLENRNEDLVNKNKNLELRVTVLEQGVRISEQKSLSRSVEIAGMPDIITKDVPQVIQKVASKLELNEHDIQTSQKMSGSKEKPGPILIELKTALIRKQWVDAGKEKCLTVGDVLPNAPKEKAEHRIFIREALTKHFKTLLYNAKMQLNKSYKYIWCRDSKVLVRKDDNGKIIYIRSQQDINLLSKPKPN</sequence>
<dbReference type="InterPro" id="IPR013083">
    <property type="entry name" value="Znf_RING/FYVE/PHD"/>
</dbReference>
<keyword evidence="1" id="KW-0175">Coiled coil</keyword>
<feature type="domain" description="FP protein N-terminal" evidence="2">
    <location>
        <begin position="179"/>
        <end position="270"/>
    </location>
</feature>
<dbReference type="SUPFAM" id="SSF57903">
    <property type="entry name" value="FYVE/PHD zinc finger"/>
    <property type="match status" value="1"/>
</dbReference>
<comment type="caution">
    <text evidence="4">The sequence shown here is derived from an EMBL/GenBank/DDBJ whole genome shotgun (WGS) entry which is preliminary data.</text>
</comment>
<evidence type="ECO:0000256" key="1">
    <source>
        <dbReference type="SAM" id="Coils"/>
    </source>
</evidence>
<dbReference type="Pfam" id="PF03258">
    <property type="entry name" value="Baculo_FP"/>
    <property type="match status" value="1"/>
</dbReference>
<evidence type="ECO:0000313" key="4">
    <source>
        <dbReference type="EMBL" id="KAL0841569.1"/>
    </source>
</evidence>
<gene>
    <name evidence="4" type="ORF">ABMA28_015228</name>
</gene>
<evidence type="ECO:0008006" key="6">
    <source>
        <dbReference type="Google" id="ProtNLM"/>
    </source>
</evidence>
<protein>
    <recommendedName>
        <fullName evidence="6">Zinc finger DNA binding protein</fullName>
    </recommendedName>
</protein>
<dbReference type="InterPro" id="IPR057251">
    <property type="entry name" value="FP_C"/>
</dbReference>